<dbReference type="Gene3D" id="3.20.20.120">
    <property type="entry name" value="Enolase-like C-terminal domain"/>
    <property type="match status" value="1"/>
</dbReference>
<dbReference type="GO" id="GO:0009063">
    <property type="term" value="P:amino acid catabolic process"/>
    <property type="evidence" value="ECO:0007669"/>
    <property type="project" value="InterPro"/>
</dbReference>
<dbReference type="Pfam" id="PF13378">
    <property type="entry name" value="MR_MLE_C"/>
    <property type="match status" value="1"/>
</dbReference>
<dbReference type="AlphaFoldDB" id="A0A9Q2P872"/>
<dbReference type="PANTHER" id="PTHR13794:SF58">
    <property type="entry name" value="MITOCHONDRIAL ENOLASE SUPERFAMILY MEMBER 1"/>
    <property type="match status" value="1"/>
</dbReference>
<dbReference type="EMBL" id="JAFBXF010000023">
    <property type="protein sequence ID" value="MBM2419654.1"/>
    <property type="molecule type" value="Genomic_DNA"/>
</dbReference>
<organism evidence="5 7">
    <name type="scientific">Marivita cryptomonadis</name>
    <dbReference type="NCBI Taxonomy" id="505252"/>
    <lineage>
        <taxon>Bacteria</taxon>
        <taxon>Pseudomonadati</taxon>
        <taxon>Pseudomonadota</taxon>
        <taxon>Alphaproteobacteria</taxon>
        <taxon>Rhodobacterales</taxon>
        <taxon>Roseobacteraceae</taxon>
        <taxon>Marivita</taxon>
    </lineage>
</organism>
<dbReference type="SFLD" id="SFLDS00001">
    <property type="entry name" value="Enolase"/>
    <property type="match status" value="1"/>
</dbReference>
<keyword evidence="3" id="KW-0460">Magnesium</keyword>
<dbReference type="Pfam" id="PF02746">
    <property type="entry name" value="MR_MLE_N"/>
    <property type="match status" value="1"/>
</dbReference>
<keyword evidence="8" id="KW-1185">Reference proteome</keyword>
<gene>
    <name evidence="5" type="ORF">JQX41_21975</name>
    <name evidence="6" type="ORF">JQX48_21995</name>
</gene>
<dbReference type="Proteomes" id="UP000809440">
    <property type="component" value="Unassembled WGS sequence"/>
</dbReference>
<dbReference type="Proteomes" id="UP000755667">
    <property type="component" value="Unassembled WGS sequence"/>
</dbReference>
<dbReference type="InterPro" id="IPR029065">
    <property type="entry name" value="Enolase_C-like"/>
</dbReference>
<evidence type="ECO:0000313" key="6">
    <source>
        <dbReference type="EMBL" id="MBM2419654.1"/>
    </source>
</evidence>
<dbReference type="InterPro" id="IPR029017">
    <property type="entry name" value="Enolase-like_N"/>
</dbReference>
<dbReference type="SUPFAM" id="SSF54826">
    <property type="entry name" value="Enolase N-terminal domain-like"/>
    <property type="match status" value="1"/>
</dbReference>
<proteinExistence type="predicted"/>
<comment type="caution">
    <text evidence="5">The sequence shown here is derived from an EMBL/GenBank/DDBJ whole genome shotgun (WGS) entry which is preliminary data.</text>
</comment>
<dbReference type="InterPro" id="IPR018110">
    <property type="entry name" value="Mandel_Rmase/mucon_lact_enz_CS"/>
</dbReference>
<dbReference type="InterPro" id="IPR013341">
    <property type="entry name" value="Mandelate_racemase_N_dom"/>
</dbReference>
<dbReference type="EMBL" id="JAFBXE010000023">
    <property type="protein sequence ID" value="MBM2414983.1"/>
    <property type="molecule type" value="Genomic_DNA"/>
</dbReference>
<evidence type="ECO:0000256" key="2">
    <source>
        <dbReference type="ARBA" id="ARBA00022723"/>
    </source>
</evidence>
<name>A0A9Q2P872_9RHOB</name>
<evidence type="ECO:0000313" key="7">
    <source>
        <dbReference type="Proteomes" id="UP000755667"/>
    </source>
</evidence>
<dbReference type="SMART" id="SM00922">
    <property type="entry name" value="MR_MLE"/>
    <property type="match status" value="1"/>
</dbReference>
<comment type="cofactor">
    <cofactor evidence="1">
        <name>Mg(2+)</name>
        <dbReference type="ChEBI" id="CHEBI:18420"/>
    </cofactor>
</comment>
<dbReference type="GO" id="GO:0016052">
    <property type="term" value="P:carbohydrate catabolic process"/>
    <property type="evidence" value="ECO:0007669"/>
    <property type="project" value="TreeGrafter"/>
</dbReference>
<dbReference type="GO" id="GO:0000287">
    <property type="term" value="F:magnesium ion binding"/>
    <property type="evidence" value="ECO:0007669"/>
    <property type="project" value="UniProtKB-ARBA"/>
</dbReference>
<dbReference type="InterPro" id="IPR036849">
    <property type="entry name" value="Enolase-like_C_sf"/>
</dbReference>
<dbReference type="GO" id="GO:0016836">
    <property type="term" value="F:hydro-lyase activity"/>
    <property type="evidence" value="ECO:0007669"/>
    <property type="project" value="TreeGrafter"/>
</dbReference>
<dbReference type="CDD" id="cd03316">
    <property type="entry name" value="MR_like"/>
    <property type="match status" value="1"/>
</dbReference>
<keyword evidence="2" id="KW-0479">Metal-binding</keyword>
<dbReference type="Gene3D" id="3.30.390.10">
    <property type="entry name" value="Enolase-like, N-terminal domain"/>
    <property type="match status" value="1"/>
</dbReference>
<dbReference type="PROSITE" id="PS00909">
    <property type="entry name" value="MR_MLE_2"/>
    <property type="match status" value="1"/>
</dbReference>
<sequence length="364" mass="38448">MRVPCPVPVQTSFGTMFNRPAVFLELTDDQGNKGLGEVWCNFPSCGAEHRARLLETALFPAILGVTFDSPESCFSQLETQFARLAIQAGEPGPIAQCIAGVDVALWDLVARRADVPLFRLLGGTNATIPAYASGINPSNAAQTVARCRAEGHRAFKLKIGFDRAKDLANIAQIAAALGSDEVFMVDANQAWNVDEALDILPDLAGFSLGWLEEPIMADRPAAEWLSLALASTVPLAAGENMINAQDFAHGISRPALDVIQPDLCKWGGISGVLPIAKDIIASGKRYCPHYLGGGIGLAASAHVLATVGGDGMLEIDSNDNPLRNTLFAPPVTRGQMTLPETPGLGVTEQLANLLASDIGKGDPK</sequence>
<evidence type="ECO:0000313" key="8">
    <source>
        <dbReference type="Proteomes" id="UP000809440"/>
    </source>
</evidence>
<reference evidence="5 8" key="1">
    <citation type="submission" date="2021-01" db="EMBL/GenBank/DDBJ databases">
        <title>Diatom-associated Roseobacters Show Island Model of Population Structure.</title>
        <authorList>
            <person name="Qu L."/>
            <person name="Feng X."/>
            <person name="Chen Y."/>
            <person name="Li L."/>
            <person name="Wang X."/>
            <person name="Hu Z."/>
            <person name="Wang H."/>
            <person name="Luo H."/>
        </authorList>
    </citation>
    <scope>NUCLEOTIDE SEQUENCE</scope>
    <source>
        <strain evidence="6 8">CC28-63</strain>
        <strain evidence="5">CC28-69</strain>
    </source>
</reference>
<protein>
    <submittedName>
        <fullName evidence="5">Mandelate racemase/muconate lactonizing enzyme family protein</fullName>
    </submittedName>
</protein>
<evidence type="ECO:0000313" key="5">
    <source>
        <dbReference type="EMBL" id="MBM2414983.1"/>
    </source>
</evidence>
<evidence type="ECO:0000256" key="3">
    <source>
        <dbReference type="ARBA" id="ARBA00022842"/>
    </source>
</evidence>
<dbReference type="SFLD" id="SFLDG00179">
    <property type="entry name" value="mandelate_racemase"/>
    <property type="match status" value="1"/>
</dbReference>
<evidence type="ECO:0000259" key="4">
    <source>
        <dbReference type="SMART" id="SM00922"/>
    </source>
</evidence>
<evidence type="ECO:0000256" key="1">
    <source>
        <dbReference type="ARBA" id="ARBA00001946"/>
    </source>
</evidence>
<dbReference type="InterPro" id="IPR046945">
    <property type="entry name" value="RHMD-like"/>
</dbReference>
<accession>A0A9Q2P872</accession>
<dbReference type="PANTHER" id="PTHR13794">
    <property type="entry name" value="ENOLASE SUPERFAMILY, MANDELATE RACEMASE"/>
    <property type="match status" value="1"/>
</dbReference>
<feature type="domain" description="Mandelate racemase/muconate lactonizing enzyme C-terminal" evidence="4">
    <location>
        <begin position="137"/>
        <end position="234"/>
    </location>
</feature>
<dbReference type="InterPro" id="IPR013342">
    <property type="entry name" value="Mandelate_racemase_C"/>
</dbReference>
<dbReference type="SUPFAM" id="SSF51604">
    <property type="entry name" value="Enolase C-terminal domain-like"/>
    <property type="match status" value="1"/>
</dbReference>